<evidence type="ECO:0000259" key="5">
    <source>
        <dbReference type="Pfam" id="PF13458"/>
    </source>
</evidence>
<dbReference type="InterPro" id="IPR028081">
    <property type="entry name" value="Leu-bd"/>
</dbReference>
<comment type="similarity">
    <text evidence="1">Belongs to the leucine-binding protein family.</text>
</comment>
<evidence type="ECO:0000256" key="2">
    <source>
        <dbReference type="ARBA" id="ARBA00022729"/>
    </source>
</evidence>
<organism evidence="6 7">
    <name type="scientific">Nocardioides massiliensis</name>
    <dbReference type="NCBI Taxonomy" id="1325935"/>
    <lineage>
        <taxon>Bacteria</taxon>
        <taxon>Bacillati</taxon>
        <taxon>Actinomycetota</taxon>
        <taxon>Actinomycetes</taxon>
        <taxon>Propionibacteriales</taxon>
        <taxon>Nocardioidaceae</taxon>
        <taxon>Nocardioides</taxon>
    </lineage>
</organism>
<dbReference type="RefSeq" id="WP_068118426.1">
    <property type="nucleotide sequence ID" value="NZ_CCXJ01000138.1"/>
</dbReference>
<dbReference type="EMBL" id="JAUSQM010000001">
    <property type="protein sequence ID" value="MDP9820634.1"/>
    <property type="molecule type" value="Genomic_DNA"/>
</dbReference>
<feature type="signal peptide" evidence="4">
    <location>
        <begin position="1"/>
        <end position="24"/>
    </location>
</feature>
<sequence length="506" mass="52799">MSARRSLRGYPLATAILAVALLLAACGSQVDPATMANAAGTSGGVGGEAPGEDGAGGDLPGLPGVGDGADPGPDAPGPDDDAAAPGGPGPADGPDAPGEAPDAEGEADTPSGTGDNAPSGSTRAGSCEGFKNTTGITRDVIKLGNAADISGPVPGIFQGAQEGARAYVAYFNSRSDICGRKLEIVTADSRADNAANEAAARQFCGSVFAAVGSMSAFDAGGSATTQKCGLPDLRSTSVDPARNACTTCFSTQAVNSALVNRSVPRWFARQKPAAVKRAATLHVGAGAAPINAKSQAEAWRRNGVNVTYEARIDVSEFNYAPYVQQLKNRDITWVQYVGPFQFAVRLAQAMQQQNYKPDFYVLDLTGYDPRYIQSGGAAVEGTYVWMPTALIERPQDNEEMALYQAWLQQVKPGAIPDSYGLFAWSAARLFAEKATELGGRLTRQSLVQALKGVRKWTANELHAPQDVGGKRTAECQRILRLEKGRYVQVSRGDYLCEGLVDTGIGG</sequence>
<gene>
    <name evidence="6" type="ORF">J2S59_000443</name>
</gene>
<accession>A0ABT9NK86</accession>
<feature type="region of interest" description="Disordered" evidence="3">
    <location>
        <begin position="34"/>
        <end position="131"/>
    </location>
</feature>
<name>A0ABT9NK86_9ACTN</name>
<evidence type="ECO:0000313" key="6">
    <source>
        <dbReference type="EMBL" id="MDP9820634.1"/>
    </source>
</evidence>
<dbReference type="SUPFAM" id="SSF53822">
    <property type="entry name" value="Periplasmic binding protein-like I"/>
    <property type="match status" value="1"/>
</dbReference>
<dbReference type="PROSITE" id="PS51257">
    <property type="entry name" value="PROKAR_LIPOPROTEIN"/>
    <property type="match status" value="1"/>
</dbReference>
<dbReference type="PANTHER" id="PTHR30483:SF6">
    <property type="entry name" value="PERIPLASMIC BINDING PROTEIN OF ABC TRANSPORTER FOR NATURAL AMINO ACIDS"/>
    <property type="match status" value="1"/>
</dbReference>
<feature type="chain" id="PRO_5047139084" evidence="4">
    <location>
        <begin position="25"/>
        <end position="506"/>
    </location>
</feature>
<dbReference type="Gene3D" id="3.40.50.2300">
    <property type="match status" value="2"/>
</dbReference>
<keyword evidence="7" id="KW-1185">Reference proteome</keyword>
<evidence type="ECO:0000256" key="3">
    <source>
        <dbReference type="SAM" id="MobiDB-lite"/>
    </source>
</evidence>
<dbReference type="InterPro" id="IPR051010">
    <property type="entry name" value="BCAA_transport"/>
</dbReference>
<protein>
    <submittedName>
        <fullName evidence="6">ABC-type branched-subunit amino acid transport system substrate-binding protein</fullName>
    </submittedName>
</protein>
<proteinExistence type="inferred from homology"/>
<feature type="compositionally biased region" description="Gly residues" evidence="3">
    <location>
        <begin position="41"/>
        <end position="69"/>
    </location>
</feature>
<evidence type="ECO:0000256" key="4">
    <source>
        <dbReference type="SAM" id="SignalP"/>
    </source>
</evidence>
<reference evidence="6 7" key="1">
    <citation type="submission" date="2023-07" db="EMBL/GenBank/DDBJ databases">
        <title>Sequencing the genomes of 1000 actinobacteria strains.</title>
        <authorList>
            <person name="Klenk H.-P."/>
        </authorList>
    </citation>
    <scope>NUCLEOTIDE SEQUENCE [LARGE SCALE GENOMIC DNA]</scope>
    <source>
        <strain evidence="6 7">GD13</strain>
    </source>
</reference>
<dbReference type="Proteomes" id="UP001240447">
    <property type="component" value="Unassembled WGS sequence"/>
</dbReference>
<keyword evidence="2 4" id="KW-0732">Signal</keyword>
<dbReference type="Pfam" id="PF13458">
    <property type="entry name" value="Peripla_BP_6"/>
    <property type="match status" value="1"/>
</dbReference>
<feature type="compositionally biased region" description="Polar residues" evidence="3">
    <location>
        <begin position="110"/>
        <end position="124"/>
    </location>
</feature>
<evidence type="ECO:0000313" key="7">
    <source>
        <dbReference type="Proteomes" id="UP001240447"/>
    </source>
</evidence>
<feature type="domain" description="Leucine-binding protein" evidence="5">
    <location>
        <begin position="141"/>
        <end position="464"/>
    </location>
</feature>
<comment type="caution">
    <text evidence="6">The sequence shown here is derived from an EMBL/GenBank/DDBJ whole genome shotgun (WGS) entry which is preliminary data.</text>
</comment>
<dbReference type="PANTHER" id="PTHR30483">
    <property type="entry name" value="LEUCINE-SPECIFIC-BINDING PROTEIN"/>
    <property type="match status" value="1"/>
</dbReference>
<evidence type="ECO:0000256" key="1">
    <source>
        <dbReference type="ARBA" id="ARBA00010062"/>
    </source>
</evidence>
<dbReference type="InterPro" id="IPR028082">
    <property type="entry name" value="Peripla_BP_I"/>
</dbReference>